<dbReference type="InterPro" id="IPR001138">
    <property type="entry name" value="Zn2Cys6_DnaBD"/>
</dbReference>
<dbReference type="GO" id="GO:0006351">
    <property type="term" value="P:DNA-templated transcription"/>
    <property type="evidence" value="ECO:0007669"/>
    <property type="project" value="InterPro"/>
</dbReference>
<dbReference type="SMART" id="SM00066">
    <property type="entry name" value="GAL4"/>
    <property type="match status" value="1"/>
</dbReference>
<name>A0AAJ0CZ46_9HYPO</name>
<protein>
    <recommendedName>
        <fullName evidence="8">Zn(2)-C6 fungal-type domain-containing protein</fullName>
    </recommendedName>
</protein>
<evidence type="ECO:0000259" key="8">
    <source>
        <dbReference type="PROSITE" id="PS50048"/>
    </source>
</evidence>
<evidence type="ECO:0000313" key="10">
    <source>
        <dbReference type="Proteomes" id="UP001251528"/>
    </source>
</evidence>
<dbReference type="GO" id="GO:0000981">
    <property type="term" value="F:DNA-binding transcription factor activity, RNA polymerase II-specific"/>
    <property type="evidence" value="ECO:0007669"/>
    <property type="project" value="InterPro"/>
</dbReference>
<gene>
    <name evidence="9" type="ORF">QQS21_002513</name>
</gene>
<dbReference type="Gene3D" id="4.10.240.10">
    <property type="entry name" value="Zn(2)-C6 fungal-type DNA-binding domain"/>
    <property type="match status" value="1"/>
</dbReference>
<feature type="region of interest" description="Disordered" evidence="7">
    <location>
        <begin position="78"/>
        <end position="97"/>
    </location>
</feature>
<evidence type="ECO:0000256" key="7">
    <source>
        <dbReference type="SAM" id="MobiDB-lite"/>
    </source>
</evidence>
<dbReference type="GO" id="GO:0003677">
    <property type="term" value="F:DNA binding"/>
    <property type="evidence" value="ECO:0007669"/>
    <property type="project" value="UniProtKB-KW"/>
</dbReference>
<keyword evidence="4" id="KW-0238">DNA-binding</keyword>
<dbReference type="CDD" id="cd00067">
    <property type="entry name" value="GAL4"/>
    <property type="match status" value="1"/>
</dbReference>
<dbReference type="PROSITE" id="PS00463">
    <property type="entry name" value="ZN2_CY6_FUNGAL_1"/>
    <property type="match status" value="1"/>
</dbReference>
<dbReference type="InterPro" id="IPR050815">
    <property type="entry name" value="TF_fung"/>
</dbReference>
<dbReference type="Proteomes" id="UP001251528">
    <property type="component" value="Unassembled WGS sequence"/>
</dbReference>
<dbReference type="GO" id="GO:0005634">
    <property type="term" value="C:nucleus"/>
    <property type="evidence" value="ECO:0007669"/>
    <property type="project" value="UniProtKB-SubCell"/>
</dbReference>
<dbReference type="SMART" id="SM00906">
    <property type="entry name" value="Fungal_trans"/>
    <property type="match status" value="1"/>
</dbReference>
<evidence type="ECO:0000313" key="9">
    <source>
        <dbReference type="EMBL" id="KAK2608937.1"/>
    </source>
</evidence>
<comment type="subcellular location">
    <subcellularLocation>
        <location evidence="1">Nucleus</location>
    </subcellularLocation>
</comment>
<dbReference type="PROSITE" id="PS50048">
    <property type="entry name" value="ZN2_CY6_FUNGAL_2"/>
    <property type="match status" value="1"/>
</dbReference>
<evidence type="ECO:0000256" key="3">
    <source>
        <dbReference type="ARBA" id="ARBA00023015"/>
    </source>
</evidence>
<keyword evidence="5" id="KW-0804">Transcription</keyword>
<evidence type="ECO:0000256" key="1">
    <source>
        <dbReference type="ARBA" id="ARBA00004123"/>
    </source>
</evidence>
<feature type="compositionally biased region" description="Polar residues" evidence="7">
    <location>
        <begin position="78"/>
        <end position="91"/>
    </location>
</feature>
<evidence type="ECO:0000256" key="4">
    <source>
        <dbReference type="ARBA" id="ARBA00023125"/>
    </source>
</evidence>
<dbReference type="InterPro" id="IPR007219">
    <property type="entry name" value="XnlR_reg_dom"/>
</dbReference>
<keyword evidence="10" id="KW-1185">Reference proteome</keyword>
<proteinExistence type="predicted"/>
<keyword evidence="6" id="KW-0539">Nucleus</keyword>
<dbReference type="PANTHER" id="PTHR47338:SF3">
    <property type="entry name" value="C6 FINGER DOMAIN TRANSCRIPTION FACTOR DBAA-RELATED"/>
    <property type="match status" value="1"/>
</dbReference>
<keyword evidence="3" id="KW-0805">Transcription regulation</keyword>
<evidence type="ECO:0000256" key="5">
    <source>
        <dbReference type="ARBA" id="ARBA00023163"/>
    </source>
</evidence>
<dbReference type="AlphaFoldDB" id="A0AAJ0CZ46"/>
<organism evidence="9 10">
    <name type="scientific">Conoideocrella luteorostrata</name>
    <dbReference type="NCBI Taxonomy" id="1105319"/>
    <lineage>
        <taxon>Eukaryota</taxon>
        <taxon>Fungi</taxon>
        <taxon>Dikarya</taxon>
        <taxon>Ascomycota</taxon>
        <taxon>Pezizomycotina</taxon>
        <taxon>Sordariomycetes</taxon>
        <taxon>Hypocreomycetidae</taxon>
        <taxon>Hypocreales</taxon>
        <taxon>Clavicipitaceae</taxon>
        <taxon>Conoideocrella</taxon>
    </lineage>
</organism>
<dbReference type="SUPFAM" id="SSF57701">
    <property type="entry name" value="Zn2/Cys6 DNA-binding domain"/>
    <property type="match status" value="1"/>
</dbReference>
<dbReference type="Pfam" id="PF04082">
    <property type="entry name" value="Fungal_trans"/>
    <property type="match status" value="1"/>
</dbReference>
<sequence>MGNTAGTRQQPGLACEECRRRKGRCDRVRPQCGVCAEAGRNCVVVDKRSQRGPKKGQLKDLRSRVAVLEQRLVTQSKTFESDASQAGSNELTPEAEASDDMGMYANTDMEIGVDPLRMLDFPSSDKMAGSPDLTTISNMYENWHGAGGLCSPGTFTSNSIQVAPITPPSPSKSTTPQLLPAPCDGEFDIPDLVGVELDLLYFERVHYITPMIHKRRYLAWAGDENPSPAKACLRLAMRTLAAAMSAHYGTFSDVLYATARRMLESQDVHNDAGMPWITRISGRREQIEHERIQAWLLLAHYEFMRKTEHQAILTAERAFRLLQLSRLFDIDLHDSDAASSKHSAPSSSDSSDGLPAGLSASDEAWIELEEKRRTLWTAFVLDRLSSMLNNQPFMLHEEIIRTRLPMDEADFQNGCDEPSRMGYLPETMGSSGNCSSLPAFAECVLLANLFGRCVAHRRLAQSMPLSGSESEAQDFWARHEWLAATAAAATRRRLYAQNAIAAATRDSASPKCNPTLWFNRILAYSASVSLSDTAEANPWLTFDGHLMAMNYKQLAYDAAAEIVLLIKTAPRIAFFKMHPFVPNVMSLVASFLKTAIPHFASSDEERQDHVESLLEALRRLSEINNLARDVLFKLEADILQTTSSIAETARPEWAA</sequence>
<evidence type="ECO:0000256" key="6">
    <source>
        <dbReference type="ARBA" id="ARBA00023242"/>
    </source>
</evidence>
<reference evidence="9" key="1">
    <citation type="submission" date="2023-06" db="EMBL/GenBank/DDBJ databases">
        <title>Conoideocrella luteorostrata (Hypocreales: Clavicipitaceae), a potential biocontrol fungus for elongate hemlock scale in United States Christmas tree production areas.</title>
        <authorList>
            <person name="Barrett H."/>
            <person name="Lovett B."/>
            <person name="Macias A.M."/>
            <person name="Stajich J.E."/>
            <person name="Kasson M.T."/>
        </authorList>
    </citation>
    <scope>NUCLEOTIDE SEQUENCE</scope>
    <source>
        <strain evidence="9">ARSEF 14590</strain>
    </source>
</reference>
<dbReference type="InterPro" id="IPR036864">
    <property type="entry name" value="Zn2-C6_fun-type_DNA-bd_sf"/>
</dbReference>
<dbReference type="PANTHER" id="PTHR47338">
    <property type="entry name" value="ZN(II)2CYS6 TRANSCRIPTION FACTOR (EUROFUNG)-RELATED"/>
    <property type="match status" value="1"/>
</dbReference>
<dbReference type="GO" id="GO:0008270">
    <property type="term" value="F:zinc ion binding"/>
    <property type="evidence" value="ECO:0007669"/>
    <property type="project" value="InterPro"/>
</dbReference>
<dbReference type="EMBL" id="JASWJB010000030">
    <property type="protein sequence ID" value="KAK2608937.1"/>
    <property type="molecule type" value="Genomic_DNA"/>
</dbReference>
<accession>A0AAJ0CZ46</accession>
<comment type="caution">
    <text evidence="9">The sequence shown here is derived from an EMBL/GenBank/DDBJ whole genome shotgun (WGS) entry which is preliminary data.</text>
</comment>
<feature type="domain" description="Zn(2)-C6 fungal-type" evidence="8">
    <location>
        <begin position="14"/>
        <end position="44"/>
    </location>
</feature>
<keyword evidence="2" id="KW-0479">Metal-binding</keyword>
<dbReference type="Pfam" id="PF00172">
    <property type="entry name" value="Zn_clus"/>
    <property type="match status" value="1"/>
</dbReference>
<dbReference type="CDD" id="cd12148">
    <property type="entry name" value="fungal_TF_MHR"/>
    <property type="match status" value="1"/>
</dbReference>
<evidence type="ECO:0000256" key="2">
    <source>
        <dbReference type="ARBA" id="ARBA00022723"/>
    </source>
</evidence>